<dbReference type="Pfam" id="PF13472">
    <property type="entry name" value="Lipase_GDSL_2"/>
    <property type="match status" value="1"/>
</dbReference>
<dbReference type="RefSeq" id="WP_378973572.1">
    <property type="nucleotide sequence ID" value="NZ_JBHSWN010000001.1"/>
</dbReference>
<dbReference type="SUPFAM" id="SSF52266">
    <property type="entry name" value="SGNH hydrolase"/>
    <property type="match status" value="1"/>
</dbReference>
<keyword evidence="3" id="KW-1185">Reference proteome</keyword>
<dbReference type="InterPro" id="IPR036514">
    <property type="entry name" value="SGNH_hydro_sf"/>
</dbReference>
<feature type="domain" description="SGNH hydrolase-type esterase" evidence="1">
    <location>
        <begin position="56"/>
        <end position="209"/>
    </location>
</feature>
<dbReference type="PANTHER" id="PTHR30383">
    <property type="entry name" value="THIOESTERASE 1/PROTEASE 1/LYSOPHOSPHOLIPASE L1"/>
    <property type="match status" value="1"/>
</dbReference>
<organism evidence="2 3">
    <name type="scientific">Methylobacterium komagatae</name>
    <dbReference type="NCBI Taxonomy" id="374425"/>
    <lineage>
        <taxon>Bacteria</taxon>
        <taxon>Pseudomonadati</taxon>
        <taxon>Pseudomonadota</taxon>
        <taxon>Alphaproteobacteria</taxon>
        <taxon>Hyphomicrobiales</taxon>
        <taxon>Methylobacteriaceae</taxon>
        <taxon>Methylobacterium</taxon>
    </lineage>
</organism>
<protein>
    <submittedName>
        <fullName evidence="2">SGNH/GDSL hydrolase family protein</fullName>
    </submittedName>
</protein>
<keyword evidence="2" id="KW-0378">Hydrolase</keyword>
<dbReference type="InterPro" id="IPR051532">
    <property type="entry name" value="Ester_Hydrolysis_Enzymes"/>
</dbReference>
<dbReference type="Proteomes" id="UP001596292">
    <property type="component" value="Unassembled WGS sequence"/>
</dbReference>
<evidence type="ECO:0000313" key="2">
    <source>
        <dbReference type="EMBL" id="MFC6792070.1"/>
    </source>
</evidence>
<name>A0ABW2BPJ1_9HYPH</name>
<dbReference type="InterPro" id="IPR013830">
    <property type="entry name" value="SGNH_hydro"/>
</dbReference>
<sequence length="221" mass="23869">MLGWLRQSLRRRRYRQICRERIAMRFPLIQRDLDAAEPGFALVLGDSHAEFLCAHPLGPRPVVNGGVGGIGIGGYAARLPELYVPRRAGVAVMILGSNDLSVRTRPLSSEGIARFEAAALALMRWLRTHADRVVVLALPPIDQVPGQERETKAVEEYSARLERLAAETGCGFADPFSELREGSGWPAEALAKGLAKPGALSDGVHLADYGAVAKHMGALLA</sequence>
<accession>A0ABW2BPJ1</accession>
<dbReference type="GO" id="GO:0016787">
    <property type="term" value="F:hydrolase activity"/>
    <property type="evidence" value="ECO:0007669"/>
    <property type="project" value="UniProtKB-KW"/>
</dbReference>
<proteinExistence type="predicted"/>
<reference evidence="3" key="1">
    <citation type="journal article" date="2019" name="Int. J. Syst. Evol. Microbiol.">
        <title>The Global Catalogue of Microorganisms (GCM) 10K type strain sequencing project: providing services to taxonomists for standard genome sequencing and annotation.</title>
        <authorList>
            <consortium name="The Broad Institute Genomics Platform"/>
            <consortium name="The Broad Institute Genome Sequencing Center for Infectious Disease"/>
            <person name="Wu L."/>
            <person name="Ma J."/>
        </authorList>
    </citation>
    <scope>NUCLEOTIDE SEQUENCE [LARGE SCALE GENOMIC DNA]</scope>
    <source>
        <strain evidence="3">CCUG 48316</strain>
    </source>
</reference>
<dbReference type="Gene3D" id="3.40.50.1110">
    <property type="entry name" value="SGNH hydrolase"/>
    <property type="match status" value="1"/>
</dbReference>
<dbReference type="EMBL" id="JBHSWN010000001">
    <property type="protein sequence ID" value="MFC6792070.1"/>
    <property type="molecule type" value="Genomic_DNA"/>
</dbReference>
<evidence type="ECO:0000313" key="3">
    <source>
        <dbReference type="Proteomes" id="UP001596292"/>
    </source>
</evidence>
<gene>
    <name evidence="2" type="ORF">ACFQE0_22320</name>
</gene>
<evidence type="ECO:0000259" key="1">
    <source>
        <dbReference type="Pfam" id="PF13472"/>
    </source>
</evidence>
<comment type="caution">
    <text evidence="2">The sequence shown here is derived from an EMBL/GenBank/DDBJ whole genome shotgun (WGS) entry which is preliminary data.</text>
</comment>